<feature type="region of interest" description="Disordered" evidence="1">
    <location>
        <begin position="80"/>
        <end position="149"/>
    </location>
</feature>
<dbReference type="Proteomes" id="UP000233551">
    <property type="component" value="Unassembled WGS sequence"/>
</dbReference>
<keyword evidence="3" id="KW-1185">Reference proteome</keyword>
<comment type="caution">
    <text evidence="2">The sequence shown here is derived from an EMBL/GenBank/DDBJ whole genome shotgun (WGS) entry which is preliminary data.</text>
</comment>
<protein>
    <submittedName>
        <fullName evidence="2">Uncharacterized protein</fullName>
    </submittedName>
</protein>
<dbReference type="AlphaFoldDB" id="A0A2I0HXP3"/>
<sequence>MTNDTSERVSGAYHLSRDTPDLSRTPFLTGFPGSDPLTSKRHPKMGLQAPRDHWGHGTSFRRPLKTLRGFPRNVSVVATASRHSGNTEKAPVTSPQVFPRQRSSVEDDEPTIPHEAKGSPKQTLRCTKGNRRPGTLNSTPNVRTGQNRLSRRRVARTFAHATNGDIRLIQILFVQAFQIYKLIGHRRSNARSIKSQAFFGFSLNRMGLTAQPSHGSISKPLLKPKIRWLQAPRSSPLHTFQIPSYTYHFPSLPHHFPSLLPYFPYTLSDTNPSLTLLQKFGSPIIPLKITLNFTNFASLAFLYKPLGSLT</sequence>
<proteinExistence type="predicted"/>
<evidence type="ECO:0000256" key="1">
    <source>
        <dbReference type="SAM" id="MobiDB-lite"/>
    </source>
</evidence>
<name>A0A2I0HXP3_PUNGR</name>
<feature type="region of interest" description="Disordered" evidence="1">
    <location>
        <begin position="1"/>
        <end position="58"/>
    </location>
</feature>
<evidence type="ECO:0000313" key="2">
    <source>
        <dbReference type="EMBL" id="PKI36472.1"/>
    </source>
</evidence>
<evidence type="ECO:0000313" key="3">
    <source>
        <dbReference type="Proteomes" id="UP000233551"/>
    </source>
</evidence>
<organism evidence="2 3">
    <name type="scientific">Punica granatum</name>
    <name type="common">Pomegranate</name>
    <dbReference type="NCBI Taxonomy" id="22663"/>
    <lineage>
        <taxon>Eukaryota</taxon>
        <taxon>Viridiplantae</taxon>
        <taxon>Streptophyta</taxon>
        <taxon>Embryophyta</taxon>
        <taxon>Tracheophyta</taxon>
        <taxon>Spermatophyta</taxon>
        <taxon>Magnoliopsida</taxon>
        <taxon>eudicotyledons</taxon>
        <taxon>Gunneridae</taxon>
        <taxon>Pentapetalae</taxon>
        <taxon>rosids</taxon>
        <taxon>malvids</taxon>
        <taxon>Myrtales</taxon>
        <taxon>Lythraceae</taxon>
        <taxon>Punica</taxon>
    </lineage>
</organism>
<dbReference type="EMBL" id="PGOL01004846">
    <property type="protein sequence ID" value="PKI36472.1"/>
    <property type="molecule type" value="Genomic_DNA"/>
</dbReference>
<accession>A0A2I0HXP3</accession>
<feature type="compositionally biased region" description="Polar residues" evidence="1">
    <location>
        <begin position="135"/>
        <end position="148"/>
    </location>
</feature>
<reference evidence="2 3" key="1">
    <citation type="submission" date="2017-11" db="EMBL/GenBank/DDBJ databases">
        <title>De-novo sequencing of pomegranate (Punica granatum L.) genome.</title>
        <authorList>
            <person name="Akparov Z."/>
            <person name="Amiraslanov A."/>
            <person name="Hajiyeva S."/>
            <person name="Abbasov M."/>
            <person name="Kaur K."/>
            <person name="Hamwieh A."/>
            <person name="Solovyev V."/>
            <person name="Salamov A."/>
            <person name="Braich B."/>
            <person name="Kosarev P."/>
            <person name="Mahmoud A."/>
            <person name="Hajiyev E."/>
            <person name="Babayeva S."/>
            <person name="Izzatullayeva V."/>
            <person name="Mammadov A."/>
            <person name="Mammadov A."/>
            <person name="Sharifova S."/>
            <person name="Ojaghi J."/>
            <person name="Eynullazada K."/>
            <person name="Bayramov B."/>
            <person name="Abdulazimova A."/>
            <person name="Shahmuradov I."/>
        </authorList>
    </citation>
    <scope>NUCLEOTIDE SEQUENCE [LARGE SCALE GENOMIC DNA]</scope>
    <source>
        <strain evidence="3">cv. AG2017</strain>
        <tissue evidence="2">Leaf</tissue>
    </source>
</reference>
<gene>
    <name evidence="2" type="ORF">CRG98_043137</name>
</gene>